<dbReference type="InterPro" id="IPR028974">
    <property type="entry name" value="TSP_type-3_rpt"/>
</dbReference>
<sequence>MRPSAAFIALGLLLTSALSSTEAWSQPSVDIRGFRASADPGAGLYLEPAASPATGDVSAAAWLSYGHRPIALQDPVTGESRFRVLSHQLSGDLAASVGIAERLTLGLDLPVILYQGGDTPSAASRQVLGTSAIPAQSFGDLGAVAKFTVLKPTRGEFGGVALALHERLTLPTGSEASYVGEGAVTSETRLLAEYRLVAFGIHVATGIKLRAQEGQVACADVTSLEACPARFGHEIPFGFGLTLKPQVFGIDKEGRLTFSLETHGYVPLAPIAPFQSSRVAAAQVGLGARYTLGSVSFLVGAETALIGGVGNPPLRAMLSVAWAPRVRDADGDGIPDDRDACRELPEDMDGFQDDDGCPEGDNDEDGVVDEEDQCPTEKEDEDGFEDEDGCPDPDNDGDGVLDVVDACPDEPGPDSKDPERRGCPLGDADGDGILDTEDLCPEEPEDKDGHRDEDGCPDPDNDEDGFRDEIDACPDEKGVDSLDPKERGCPDPDPDRDTILAPMDRCPEQPETWNGVDDDDGCPEDDPRKRLKPLVVVRDGKLGPVVEMSAAVRFTPNNQVEPASRPLLAALATELGQRPAWRVQVGVRPRAGDNEGERAREQASAVVNELRRMARRADVASVSSWSDVKDAPRAAAHGMGLRIVTEGRQVPKREVQEGKP</sequence>
<dbReference type="RefSeq" id="WP_063796219.1">
    <property type="nucleotide sequence ID" value="NZ_CP012159.1"/>
</dbReference>
<feature type="compositionally biased region" description="Basic and acidic residues" evidence="3">
    <location>
        <begin position="649"/>
        <end position="660"/>
    </location>
</feature>
<dbReference type="InterPro" id="IPR003367">
    <property type="entry name" value="Thrombospondin_3-like_rpt"/>
</dbReference>
<evidence type="ECO:0000256" key="2">
    <source>
        <dbReference type="ARBA" id="ARBA00022837"/>
    </source>
</evidence>
<keyword evidence="2" id="KW-0106">Calcium</keyword>
<protein>
    <recommendedName>
        <fullName evidence="7">OmpA-like domain-containing protein</fullName>
    </recommendedName>
</protein>
<feature type="compositionally biased region" description="Basic and acidic residues" evidence="3">
    <location>
        <begin position="467"/>
        <end position="498"/>
    </location>
</feature>
<reference evidence="5 6" key="1">
    <citation type="submission" date="2015-07" db="EMBL/GenBank/DDBJ databases">
        <title>Genome analysis of myxobacterium Chondromyces crocatus Cm c5 reveals a high potential for natural compound synthesis and the genetic basis for the loss of fruiting body formation.</title>
        <authorList>
            <person name="Zaburannyi N."/>
            <person name="Bunk B."/>
            <person name="Maier J."/>
            <person name="Overmann J."/>
            <person name="Mueller R."/>
        </authorList>
    </citation>
    <scope>NUCLEOTIDE SEQUENCE [LARGE SCALE GENOMIC DNA]</scope>
    <source>
        <strain evidence="5 6">Cm c5</strain>
    </source>
</reference>
<evidence type="ECO:0000256" key="1">
    <source>
        <dbReference type="ARBA" id="ARBA00022729"/>
    </source>
</evidence>
<evidence type="ECO:0000313" key="6">
    <source>
        <dbReference type="Proteomes" id="UP000067626"/>
    </source>
</evidence>
<gene>
    <name evidence="5" type="ORF">CMC5_011740</name>
</gene>
<dbReference type="Gene3D" id="4.10.1080.10">
    <property type="entry name" value="TSP type-3 repeat"/>
    <property type="match status" value="1"/>
</dbReference>
<dbReference type="Proteomes" id="UP000067626">
    <property type="component" value="Chromosome"/>
</dbReference>
<dbReference type="Pfam" id="PF02412">
    <property type="entry name" value="TSP_3"/>
    <property type="match status" value="1"/>
</dbReference>
<dbReference type="PANTHER" id="PTHR10199:SF119">
    <property type="entry name" value="RE20510P"/>
    <property type="match status" value="1"/>
</dbReference>
<name>A0A0K1E8Z3_CHOCO</name>
<feature type="signal peptide" evidence="4">
    <location>
        <begin position="1"/>
        <end position="25"/>
    </location>
</feature>
<evidence type="ECO:0000313" key="5">
    <source>
        <dbReference type="EMBL" id="AKT37048.1"/>
    </source>
</evidence>
<dbReference type="EMBL" id="CP012159">
    <property type="protein sequence ID" value="AKT37048.1"/>
    <property type="molecule type" value="Genomic_DNA"/>
</dbReference>
<feature type="region of interest" description="Disordered" evidence="3">
    <location>
        <begin position="639"/>
        <end position="660"/>
    </location>
</feature>
<keyword evidence="6" id="KW-1185">Reference proteome</keyword>
<feature type="region of interest" description="Disordered" evidence="3">
    <location>
        <begin position="327"/>
        <end position="528"/>
    </location>
</feature>
<feature type="compositionally biased region" description="Basic and acidic residues" evidence="3">
    <location>
        <begin position="413"/>
        <end position="422"/>
    </location>
</feature>
<feature type="compositionally biased region" description="Acidic residues" evidence="3">
    <location>
        <begin position="428"/>
        <end position="446"/>
    </location>
</feature>
<evidence type="ECO:0000256" key="3">
    <source>
        <dbReference type="SAM" id="MobiDB-lite"/>
    </source>
</evidence>
<feature type="compositionally biased region" description="Acidic residues" evidence="3">
    <location>
        <begin position="346"/>
        <end position="399"/>
    </location>
</feature>
<dbReference type="AlphaFoldDB" id="A0A0K1E8Z3"/>
<dbReference type="GO" id="GO:0005509">
    <property type="term" value="F:calcium ion binding"/>
    <property type="evidence" value="ECO:0007669"/>
    <property type="project" value="InterPro"/>
</dbReference>
<feature type="chain" id="PRO_5005459048" description="OmpA-like domain-containing protein" evidence="4">
    <location>
        <begin position="26"/>
        <end position="660"/>
    </location>
</feature>
<accession>A0A0K1E8Z3</accession>
<feature type="compositionally biased region" description="Acidic residues" evidence="3">
    <location>
        <begin position="455"/>
        <end position="466"/>
    </location>
</feature>
<evidence type="ECO:0008006" key="7">
    <source>
        <dbReference type="Google" id="ProtNLM"/>
    </source>
</evidence>
<proteinExistence type="predicted"/>
<evidence type="ECO:0000256" key="4">
    <source>
        <dbReference type="SAM" id="SignalP"/>
    </source>
</evidence>
<dbReference type="KEGG" id="ccro:CMC5_011740"/>
<dbReference type="GO" id="GO:0007155">
    <property type="term" value="P:cell adhesion"/>
    <property type="evidence" value="ECO:0007669"/>
    <property type="project" value="InterPro"/>
</dbReference>
<feature type="compositionally biased region" description="Basic and acidic residues" evidence="3">
    <location>
        <begin position="327"/>
        <end position="345"/>
    </location>
</feature>
<dbReference type="PANTHER" id="PTHR10199">
    <property type="entry name" value="THROMBOSPONDIN"/>
    <property type="match status" value="1"/>
</dbReference>
<organism evidence="5 6">
    <name type="scientific">Chondromyces crocatus</name>
    <dbReference type="NCBI Taxonomy" id="52"/>
    <lineage>
        <taxon>Bacteria</taxon>
        <taxon>Pseudomonadati</taxon>
        <taxon>Myxococcota</taxon>
        <taxon>Polyangia</taxon>
        <taxon>Polyangiales</taxon>
        <taxon>Polyangiaceae</taxon>
        <taxon>Chondromyces</taxon>
    </lineage>
</organism>
<dbReference type="STRING" id="52.CMC5_011740"/>
<dbReference type="SUPFAM" id="SSF103647">
    <property type="entry name" value="TSP type-3 repeat"/>
    <property type="match status" value="2"/>
</dbReference>
<keyword evidence="1 4" id="KW-0732">Signal</keyword>